<reference evidence="2" key="1">
    <citation type="journal article" date="2017" name="Environ. Microbiol. Rep.">
        <title>Genetic Diversity of Marine Anaerobic Ammonium-Oxidizing Bacteria as Revealed by Genomic and Proteomic Analyses of 'Candidatus Scalindua japonica'.</title>
        <authorList>
            <person name="Oshiki M."/>
            <person name="Mizuto K."/>
            <person name="Kimura Z."/>
            <person name="Kindaichi T."/>
            <person name="Satoh H."/>
            <person name="Okabe S."/>
        </authorList>
    </citation>
    <scope>NUCLEOTIDE SEQUENCE [LARGE SCALE GENOMIC DNA]</scope>
    <source>
        <strain evidence="2">husup-a2</strain>
    </source>
</reference>
<evidence type="ECO:0000313" key="1">
    <source>
        <dbReference type="EMBL" id="GAX59155.1"/>
    </source>
</evidence>
<gene>
    <name evidence="1" type="ORF">SCALIN_C01_0086</name>
</gene>
<organism evidence="1 2">
    <name type="scientific">Candidatus Scalindua japonica</name>
    <dbReference type="NCBI Taxonomy" id="1284222"/>
    <lineage>
        <taxon>Bacteria</taxon>
        <taxon>Pseudomonadati</taxon>
        <taxon>Planctomycetota</taxon>
        <taxon>Candidatus Brocadiia</taxon>
        <taxon>Candidatus Brocadiales</taxon>
        <taxon>Candidatus Scalinduaceae</taxon>
        <taxon>Candidatus Scalindua</taxon>
    </lineage>
</organism>
<dbReference type="RefSeq" id="WP_096892294.1">
    <property type="nucleotide sequence ID" value="NZ_BAOS01000001.1"/>
</dbReference>
<keyword evidence="2" id="KW-1185">Reference proteome</keyword>
<dbReference type="OrthoDB" id="277149at2"/>
<accession>A0A286TTH5</accession>
<evidence type="ECO:0000313" key="2">
    <source>
        <dbReference type="Proteomes" id="UP000218542"/>
    </source>
</evidence>
<dbReference type="EMBL" id="BAOS01000001">
    <property type="protein sequence ID" value="GAX59155.1"/>
    <property type="molecule type" value="Genomic_DNA"/>
</dbReference>
<proteinExistence type="predicted"/>
<dbReference type="AlphaFoldDB" id="A0A286TTH5"/>
<protein>
    <submittedName>
        <fullName evidence="1">Endoglucanase</fullName>
    </submittedName>
</protein>
<comment type="caution">
    <text evidence="1">The sequence shown here is derived from an EMBL/GenBank/DDBJ whole genome shotgun (WGS) entry which is preliminary data.</text>
</comment>
<sequence length="126" mass="14904">MENIKENIKIVDFEQSVYSEPDITIDKIIDNKRYQYCRFPAQENLYKEISVIARRWRDGEISQTVASELLALVSLPYERWLFDTIVDLAQVTQNLEYIADDSEYKDVKAIAFLQHGDDRSFNIQYK</sequence>
<dbReference type="Proteomes" id="UP000218542">
    <property type="component" value="Unassembled WGS sequence"/>
</dbReference>
<name>A0A286TTH5_9BACT</name>